<proteinExistence type="inferred from homology"/>
<sequence>MDLVCKEDDELHNPPSSTIIVLRACSDSTLTTHRQTLHNLTVLEKTCRPTSCFSTVQTDIQLYMRRVLAVWMLQVCEEQKCEEEVFPLAISYLDSYLCHFPTEKANLQLLGSVCMFLASKLRETVPLSATKLCIYTDNSISLSDMLQWEVTVVSRLGWCLAPVLPCDFLEPLVRAVPYATPLDLQHLLRHLHSYIALAAVENQFVLFHPSTIACACVGIATQRLKLLHNFSCDSLLQHLADLLVIDLDSIQLCYHALESMVCSACPLPPRRPGLSRPPSYTPTDFQDVLLTHSVA</sequence>
<evidence type="ECO:0000256" key="2">
    <source>
        <dbReference type="ARBA" id="ARBA00023127"/>
    </source>
</evidence>
<accession>A0A9Q0EAT6</accession>
<comment type="similarity">
    <text evidence="4">Belongs to the cyclin family.</text>
</comment>
<keyword evidence="2 4" id="KW-0195">Cyclin</keyword>
<evidence type="ECO:0000259" key="5">
    <source>
        <dbReference type="SMART" id="SM00385"/>
    </source>
</evidence>
<dbReference type="Pfam" id="PF00134">
    <property type="entry name" value="Cyclin_N"/>
    <property type="match status" value="1"/>
</dbReference>
<organism evidence="7 8">
    <name type="scientific">Muraenolepis orangiensis</name>
    <name type="common">Patagonian moray cod</name>
    <dbReference type="NCBI Taxonomy" id="630683"/>
    <lineage>
        <taxon>Eukaryota</taxon>
        <taxon>Metazoa</taxon>
        <taxon>Chordata</taxon>
        <taxon>Craniata</taxon>
        <taxon>Vertebrata</taxon>
        <taxon>Euteleostomi</taxon>
        <taxon>Actinopterygii</taxon>
        <taxon>Neopterygii</taxon>
        <taxon>Teleostei</taxon>
        <taxon>Neoteleostei</taxon>
        <taxon>Acanthomorphata</taxon>
        <taxon>Zeiogadaria</taxon>
        <taxon>Gadariae</taxon>
        <taxon>Gadiformes</taxon>
        <taxon>Muraenolepidoidei</taxon>
        <taxon>Muraenolepididae</taxon>
        <taxon>Muraenolepis</taxon>
    </lineage>
</organism>
<evidence type="ECO:0000256" key="1">
    <source>
        <dbReference type="ARBA" id="ARBA00003222"/>
    </source>
</evidence>
<evidence type="ECO:0000259" key="6">
    <source>
        <dbReference type="SMART" id="SM01332"/>
    </source>
</evidence>
<dbReference type="InterPro" id="IPR039361">
    <property type="entry name" value="Cyclin"/>
</dbReference>
<dbReference type="FunFam" id="1.10.472.10:FF:000003">
    <property type="entry name" value="G1/S-specific cyclin-D2"/>
    <property type="match status" value="1"/>
</dbReference>
<keyword evidence="8" id="KW-1185">Reference proteome</keyword>
<evidence type="ECO:0000313" key="7">
    <source>
        <dbReference type="EMBL" id="KAJ3602446.1"/>
    </source>
</evidence>
<feature type="domain" description="Cyclin-like" evidence="5">
    <location>
        <begin position="70"/>
        <end position="154"/>
    </location>
</feature>
<dbReference type="InterPro" id="IPR013763">
    <property type="entry name" value="Cyclin-like_dom"/>
</dbReference>
<reference evidence="7" key="1">
    <citation type="submission" date="2022-07" db="EMBL/GenBank/DDBJ databases">
        <title>Chromosome-level genome of Muraenolepis orangiensis.</title>
        <authorList>
            <person name="Kim J."/>
        </authorList>
    </citation>
    <scope>NUCLEOTIDE SEQUENCE</scope>
    <source>
        <strain evidence="7">KU_S4_2022</strain>
        <tissue evidence="7">Muscle</tissue>
    </source>
</reference>
<dbReference type="SMART" id="SM00385">
    <property type="entry name" value="CYCLIN"/>
    <property type="match status" value="2"/>
</dbReference>
<dbReference type="PANTHER" id="PTHR10177">
    <property type="entry name" value="CYCLINS"/>
    <property type="match status" value="1"/>
</dbReference>
<dbReference type="AlphaFoldDB" id="A0A9Q0EAT6"/>
<dbReference type="SMART" id="SM01332">
    <property type="entry name" value="Cyclin_C"/>
    <property type="match status" value="1"/>
</dbReference>
<comment type="caution">
    <text evidence="7">The sequence shown here is derived from an EMBL/GenBank/DDBJ whole genome shotgun (WGS) entry which is preliminary data.</text>
</comment>
<gene>
    <name evidence="7" type="ORF">NHX12_030201</name>
</gene>
<dbReference type="Proteomes" id="UP001148018">
    <property type="component" value="Unassembled WGS sequence"/>
</dbReference>
<dbReference type="OrthoDB" id="306099at2759"/>
<dbReference type="SUPFAM" id="SSF47954">
    <property type="entry name" value="Cyclin-like"/>
    <property type="match status" value="2"/>
</dbReference>
<name>A0A9Q0EAT6_9TELE</name>
<dbReference type="Gene3D" id="1.10.472.10">
    <property type="entry name" value="Cyclin-like"/>
    <property type="match status" value="2"/>
</dbReference>
<evidence type="ECO:0000256" key="3">
    <source>
        <dbReference type="ARBA" id="ARBA00025821"/>
    </source>
</evidence>
<dbReference type="EMBL" id="JANIIK010000046">
    <property type="protein sequence ID" value="KAJ3602446.1"/>
    <property type="molecule type" value="Genomic_DNA"/>
</dbReference>
<comment type="function">
    <text evidence="1">Essential for the control of the cell cycle at the G2/M (mitosis) transition.</text>
</comment>
<dbReference type="Pfam" id="PF02984">
    <property type="entry name" value="Cyclin_C"/>
    <property type="match status" value="1"/>
</dbReference>
<dbReference type="CDD" id="cd20516">
    <property type="entry name" value="CYCLIN_CCND_rpt2"/>
    <property type="match status" value="1"/>
</dbReference>
<dbReference type="InterPro" id="IPR006671">
    <property type="entry name" value="Cyclin_N"/>
</dbReference>
<feature type="domain" description="Cyclin C-terminal" evidence="6">
    <location>
        <begin position="163"/>
        <end position="293"/>
    </location>
</feature>
<dbReference type="InterPro" id="IPR004367">
    <property type="entry name" value="Cyclin_C-dom"/>
</dbReference>
<dbReference type="InterPro" id="IPR036915">
    <property type="entry name" value="Cyclin-like_sf"/>
</dbReference>
<comment type="subunit">
    <text evidence="3">Interacts with the CDK1 protein kinase to form a serine/threonine kinase holoenzyme complex also known as maturation promoting factor (MPF). The cyclin subunit imparts substrate specificity to the complex.</text>
</comment>
<feature type="domain" description="Cyclin-like" evidence="5">
    <location>
        <begin position="167"/>
        <end position="259"/>
    </location>
</feature>
<evidence type="ECO:0000256" key="4">
    <source>
        <dbReference type="RuleBase" id="RU000383"/>
    </source>
</evidence>
<protein>
    <recommendedName>
        <fullName evidence="9">Cyclin D3</fullName>
    </recommendedName>
</protein>
<evidence type="ECO:0000313" key="8">
    <source>
        <dbReference type="Proteomes" id="UP001148018"/>
    </source>
</evidence>
<evidence type="ECO:0008006" key="9">
    <source>
        <dbReference type="Google" id="ProtNLM"/>
    </source>
</evidence>